<dbReference type="InterPro" id="IPR004441">
    <property type="entry name" value="rRNA_MeTrfase_TrmH"/>
</dbReference>
<keyword evidence="1 4" id="KW-0489">Methyltransferase</keyword>
<organism evidence="4 5">
    <name type="scientific">Dyadobacter koreensis</name>
    <dbReference type="NCBI Taxonomy" id="408657"/>
    <lineage>
        <taxon>Bacteria</taxon>
        <taxon>Pseudomonadati</taxon>
        <taxon>Bacteroidota</taxon>
        <taxon>Cytophagia</taxon>
        <taxon>Cytophagales</taxon>
        <taxon>Spirosomataceae</taxon>
        <taxon>Dyadobacter</taxon>
    </lineage>
</organism>
<dbReference type="NCBIfam" id="TIGR00186">
    <property type="entry name" value="rRNA_methyl_3"/>
    <property type="match status" value="1"/>
</dbReference>
<dbReference type="PANTHER" id="PTHR46429">
    <property type="entry name" value="23S RRNA (GUANOSINE-2'-O-)-METHYLTRANSFERASE RLMB"/>
    <property type="match status" value="1"/>
</dbReference>
<dbReference type="OrthoDB" id="9794400at2"/>
<dbReference type="InterPro" id="IPR029064">
    <property type="entry name" value="Ribosomal_eL30-like_sf"/>
</dbReference>
<dbReference type="GO" id="GO:0003723">
    <property type="term" value="F:RNA binding"/>
    <property type="evidence" value="ECO:0007669"/>
    <property type="project" value="InterPro"/>
</dbReference>
<proteinExistence type="predicted"/>
<dbReference type="PANTHER" id="PTHR46429:SF1">
    <property type="entry name" value="23S RRNA (GUANOSINE-2'-O-)-METHYLTRANSFERASE RLMB"/>
    <property type="match status" value="1"/>
</dbReference>
<evidence type="ECO:0000313" key="5">
    <source>
        <dbReference type="Proteomes" id="UP000199532"/>
    </source>
</evidence>
<feature type="domain" description="RNA 2-O ribose methyltransferase substrate binding" evidence="3">
    <location>
        <begin position="20"/>
        <end position="91"/>
    </location>
</feature>
<dbReference type="Gene3D" id="3.40.1280.10">
    <property type="match status" value="1"/>
</dbReference>
<dbReference type="SMART" id="SM00967">
    <property type="entry name" value="SpoU_sub_bind"/>
    <property type="match status" value="1"/>
</dbReference>
<evidence type="ECO:0000256" key="2">
    <source>
        <dbReference type="ARBA" id="ARBA00022679"/>
    </source>
</evidence>
<dbReference type="GO" id="GO:0032259">
    <property type="term" value="P:methylation"/>
    <property type="evidence" value="ECO:0007669"/>
    <property type="project" value="UniProtKB-KW"/>
</dbReference>
<evidence type="ECO:0000256" key="1">
    <source>
        <dbReference type="ARBA" id="ARBA00022603"/>
    </source>
</evidence>
<dbReference type="RefSeq" id="WP_090333748.1">
    <property type="nucleotide sequence ID" value="NZ_FNXY01000002.1"/>
</dbReference>
<sequence length="260" mass="28791">MEKRNYTLRKPAPRPSQADMVFGTQSVLETLRSGKEIERLFIQRELGLNEIEKTAKELGIPYQRVPIEKLNRVTRKNHQGVIAFVSPIQYMPLHNVLTQVYEDGKTPLLLLLDRVTDVRNFGAIARTAECAGVQALIVPTKGGAQINADAMKTSSGALNFLPVCREPNLYETLLYLRNSGLQIVACTEKTDKSLYDIDFSIPTVIIMGSEEDGISKEFIQLADSGARIPLNGQVESLNVSVASSVVLYEAVRQRVTAKVS</sequence>
<evidence type="ECO:0000313" key="4">
    <source>
        <dbReference type="EMBL" id="SEI56213.1"/>
    </source>
</evidence>
<dbReference type="EMBL" id="FNXY01000002">
    <property type="protein sequence ID" value="SEI56213.1"/>
    <property type="molecule type" value="Genomic_DNA"/>
</dbReference>
<dbReference type="SUPFAM" id="SSF55315">
    <property type="entry name" value="L30e-like"/>
    <property type="match status" value="1"/>
</dbReference>
<dbReference type="Pfam" id="PF08032">
    <property type="entry name" value="SpoU_sub_bind"/>
    <property type="match status" value="1"/>
</dbReference>
<dbReference type="InterPro" id="IPR029026">
    <property type="entry name" value="tRNA_m1G_MTases_N"/>
</dbReference>
<evidence type="ECO:0000259" key="3">
    <source>
        <dbReference type="SMART" id="SM00967"/>
    </source>
</evidence>
<keyword evidence="5" id="KW-1185">Reference proteome</keyword>
<accession>A0A1H6RKC6</accession>
<dbReference type="Proteomes" id="UP000199532">
    <property type="component" value="Unassembled WGS sequence"/>
</dbReference>
<reference evidence="4 5" key="1">
    <citation type="submission" date="2016-10" db="EMBL/GenBank/DDBJ databases">
        <authorList>
            <person name="de Groot N.N."/>
        </authorList>
    </citation>
    <scope>NUCLEOTIDE SEQUENCE [LARGE SCALE GENOMIC DNA]</scope>
    <source>
        <strain evidence="4 5">DSM 19938</strain>
    </source>
</reference>
<dbReference type="AlphaFoldDB" id="A0A1H6RKC6"/>
<dbReference type="InterPro" id="IPR029028">
    <property type="entry name" value="Alpha/beta_knot_MTases"/>
</dbReference>
<keyword evidence="2 4" id="KW-0808">Transferase</keyword>
<dbReference type="Pfam" id="PF00588">
    <property type="entry name" value="SpoU_methylase"/>
    <property type="match status" value="1"/>
</dbReference>
<dbReference type="GO" id="GO:0006396">
    <property type="term" value="P:RNA processing"/>
    <property type="evidence" value="ECO:0007669"/>
    <property type="project" value="InterPro"/>
</dbReference>
<dbReference type="CDD" id="cd18103">
    <property type="entry name" value="SpoU-like_RlmB"/>
    <property type="match status" value="1"/>
</dbReference>
<dbReference type="GO" id="GO:0005829">
    <property type="term" value="C:cytosol"/>
    <property type="evidence" value="ECO:0007669"/>
    <property type="project" value="TreeGrafter"/>
</dbReference>
<gene>
    <name evidence="4" type="ORF">SAMN04487995_1370</name>
</gene>
<dbReference type="SUPFAM" id="SSF75217">
    <property type="entry name" value="alpha/beta knot"/>
    <property type="match status" value="1"/>
</dbReference>
<dbReference type="Gene3D" id="3.30.1330.30">
    <property type="match status" value="1"/>
</dbReference>
<dbReference type="GO" id="GO:0008173">
    <property type="term" value="F:RNA methyltransferase activity"/>
    <property type="evidence" value="ECO:0007669"/>
    <property type="project" value="InterPro"/>
</dbReference>
<name>A0A1H6RKC6_9BACT</name>
<dbReference type="InterPro" id="IPR001537">
    <property type="entry name" value="SpoU_MeTrfase"/>
</dbReference>
<dbReference type="STRING" id="408657.SAMN04487995_1370"/>
<dbReference type="InterPro" id="IPR013123">
    <property type="entry name" value="SpoU_subst-bd"/>
</dbReference>
<protein>
    <submittedName>
        <fullName evidence="4">23S rRNA (Guanosine2251-2'-O)-methyltransferase</fullName>
    </submittedName>
</protein>